<protein>
    <recommendedName>
        <fullName evidence="2">Pyridoxamine 5'-phosphate oxidase N-terminal domain-containing protein</fullName>
    </recommendedName>
</protein>
<dbReference type="SUPFAM" id="SSF50475">
    <property type="entry name" value="FMN-binding split barrel"/>
    <property type="match status" value="1"/>
</dbReference>
<dbReference type="RefSeq" id="WP_179717019.1">
    <property type="nucleotide sequence ID" value="NZ_BAABFH010000001.1"/>
</dbReference>
<evidence type="ECO:0000259" key="2">
    <source>
        <dbReference type="Pfam" id="PF01243"/>
    </source>
</evidence>
<dbReference type="InterPro" id="IPR052019">
    <property type="entry name" value="F420H2_bilvrd_red/Heme_oxyg"/>
</dbReference>
<keyword evidence="1" id="KW-0560">Oxidoreductase</keyword>
<dbReference type="Pfam" id="PF01243">
    <property type="entry name" value="PNPOx_N"/>
    <property type="match status" value="1"/>
</dbReference>
<dbReference type="Proteomes" id="UP000587002">
    <property type="component" value="Unassembled WGS sequence"/>
</dbReference>
<feature type="domain" description="Pyridoxamine 5'-phosphate oxidase N-terminal" evidence="2">
    <location>
        <begin position="8"/>
        <end position="129"/>
    </location>
</feature>
<evidence type="ECO:0000313" key="4">
    <source>
        <dbReference type="Proteomes" id="UP000587002"/>
    </source>
</evidence>
<dbReference type="InterPro" id="IPR011576">
    <property type="entry name" value="Pyridox_Oxase_N"/>
</dbReference>
<dbReference type="GO" id="GO:0016627">
    <property type="term" value="F:oxidoreductase activity, acting on the CH-CH group of donors"/>
    <property type="evidence" value="ECO:0007669"/>
    <property type="project" value="TreeGrafter"/>
</dbReference>
<dbReference type="GO" id="GO:0070967">
    <property type="term" value="F:coenzyme F420 binding"/>
    <property type="evidence" value="ECO:0007669"/>
    <property type="project" value="TreeGrafter"/>
</dbReference>
<dbReference type="PANTHER" id="PTHR35176:SF6">
    <property type="entry name" value="HEME OXYGENASE HI_0854-RELATED"/>
    <property type="match status" value="1"/>
</dbReference>
<dbReference type="GO" id="GO:0005829">
    <property type="term" value="C:cytosol"/>
    <property type="evidence" value="ECO:0007669"/>
    <property type="project" value="TreeGrafter"/>
</dbReference>
<dbReference type="EMBL" id="JACCFJ010000001">
    <property type="protein sequence ID" value="NYI81757.1"/>
    <property type="molecule type" value="Genomic_DNA"/>
</dbReference>
<evidence type="ECO:0000256" key="1">
    <source>
        <dbReference type="ARBA" id="ARBA00023002"/>
    </source>
</evidence>
<reference evidence="3 4" key="1">
    <citation type="submission" date="2020-07" db="EMBL/GenBank/DDBJ databases">
        <title>Sequencing the genomes of 1000 actinobacteria strains.</title>
        <authorList>
            <person name="Klenk H.-P."/>
        </authorList>
    </citation>
    <scope>NUCLEOTIDE SEQUENCE [LARGE SCALE GENOMIC DNA]</scope>
    <source>
        <strain evidence="3 4">DSM 44065</strain>
    </source>
</reference>
<organism evidence="3 4">
    <name type="scientific">Saccharopolyspora hordei</name>
    <dbReference type="NCBI Taxonomy" id="1838"/>
    <lineage>
        <taxon>Bacteria</taxon>
        <taxon>Bacillati</taxon>
        <taxon>Actinomycetota</taxon>
        <taxon>Actinomycetes</taxon>
        <taxon>Pseudonocardiales</taxon>
        <taxon>Pseudonocardiaceae</taxon>
        <taxon>Saccharopolyspora</taxon>
    </lineage>
</organism>
<dbReference type="InterPro" id="IPR012349">
    <property type="entry name" value="Split_barrel_FMN-bd"/>
</dbReference>
<dbReference type="NCBIfam" id="TIGR03618">
    <property type="entry name" value="Rv1155_F420"/>
    <property type="match status" value="1"/>
</dbReference>
<name>A0A853ANV0_9PSEU</name>
<gene>
    <name evidence="3" type="ORF">HNR68_000387</name>
</gene>
<keyword evidence="4" id="KW-1185">Reference proteome</keyword>
<accession>A0A853ANV0</accession>
<dbReference type="Gene3D" id="2.30.110.10">
    <property type="entry name" value="Electron Transport, Fmn-binding Protein, Chain A"/>
    <property type="match status" value="1"/>
</dbReference>
<evidence type="ECO:0000313" key="3">
    <source>
        <dbReference type="EMBL" id="NYI81757.1"/>
    </source>
</evidence>
<sequence length="130" mass="15441">MSVIPQDREEILRKRAFGHVATIGPKGEPQCNPVWIDWDGRYLKFSQTKTRQKYRNLQREPRLSVSVHDPDEPHRYLEVRGRVAKIEEDQDNRFINQMSQKYLGEAEYPWPQPGEERVVVFVEPEHVTQQ</sequence>
<dbReference type="AlphaFoldDB" id="A0A853ANV0"/>
<dbReference type="PANTHER" id="PTHR35176">
    <property type="entry name" value="HEME OXYGENASE HI_0854-RELATED"/>
    <property type="match status" value="1"/>
</dbReference>
<comment type="caution">
    <text evidence="3">The sequence shown here is derived from an EMBL/GenBank/DDBJ whole genome shotgun (WGS) entry which is preliminary data.</text>
</comment>
<proteinExistence type="predicted"/>
<dbReference type="InterPro" id="IPR019920">
    <property type="entry name" value="F420-binding_dom_put"/>
</dbReference>